<proteinExistence type="predicted"/>
<protein>
    <submittedName>
        <fullName evidence="2">Uncharacterized protein</fullName>
    </submittedName>
</protein>
<organism evidence="2">
    <name type="scientific">Chromera velia CCMP2878</name>
    <dbReference type="NCBI Taxonomy" id="1169474"/>
    <lineage>
        <taxon>Eukaryota</taxon>
        <taxon>Sar</taxon>
        <taxon>Alveolata</taxon>
        <taxon>Colpodellida</taxon>
        <taxon>Chromeraceae</taxon>
        <taxon>Chromera</taxon>
    </lineage>
</organism>
<reference evidence="2" key="1">
    <citation type="submission" date="2014-11" db="EMBL/GenBank/DDBJ databases">
        <authorList>
            <person name="Otto D Thomas"/>
            <person name="Naeem Raeece"/>
        </authorList>
    </citation>
    <scope>NUCLEOTIDE SEQUENCE</scope>
</reference>
<feature type="region of interest" description="Disordered" evidence="1">
    <location>
        <begin position="1"/>
        <end position="27"/>
    </location>
</feature>
<dbReference type="EMBL" id="CDMZ01001138">
    <property type="protein sequence ID" value="CEM27886.1"/>
    <property type="molecule type" value="Genomic_DNA"/>
</dbReference>
<evidence type="ECO:0000256" key="1">
    <source>
        <dbReference type="SAM" id="MobiDB-lite"/>
    </source>
</evidence>
<sequence>MDGSAHVVASPTPVRNRGDADISSSAGQQGRLGTFVGRWELKAVKFKQDANKLQDPEENKYAYEEFRFAWDLFDEGLKAAMGFDPQNATDEQEKMLDQILQRKWFLIQTAKGDRKFFKVIKNALSVPGATCDDALSALALHFGADALAELFVTGFVLLSFMKDPETEPIKRMMKAKELNARVHGTAWKPGGFLELLVVMFGLEEKHQEMMIRKVSEWFEKNKTLPTLSNIQAEFEALSTAQKVAAGRKEEKSAPLHHEYGAAATGQRGSRGKGPSKREFNAGGQRVKREPCWKCGFLGLYDQDQCPLTEEEMEIKRERDAMFFKELMQKRKNGSVSHSSSKTSTSQRETVNAAAVRVSLQQGSRFRADSFETNDSDLPF</sequence>
<feature type="compositionally biased region" description="Low complexity" evidence="1">
    <location>
        <begin position="334"/>
        <end position="345"/>
    </location>
</feature>
<name>A0A0G4GES0_9ALVE</name>
<dbReference type="AlphaFoldDB" id="A0A0G4GES0"/>
<feature type="region of interest" description="Disordered" evidence="1">
    <location>
        <begin position="330"/>
        <end position="354"/>
    </location>
</feature>
<evidence type="ECO:0000313" key="2">
    <source>
        <dbReference type="EMBL" id="CEM27886.1"/>
    </source>
</evidence>
<accession>A0A0G4GES0</accession>
<gene>
    <name evidence="2" type="ORF">Cvel_21540</name>
</gene>
<feature type="region of interest" description="Disordered" evidence="1">
    <location>
        <begin position="246"/>
        <end position="282"/>
    </location>
</feature>
<dbReference type="PhylomeDB" id="A0A0G4GES0"/>
<feature type="compositionally biased region" description="Basic and acidic residues" evidence="1">
    <location>
        <begin position="246"/>
        <end position="259"/>
    </location>
</feature>
<dbReference type="VEuPathDB" id="CryptoDB:Cvel_21540"/>